<dbReference type="PROSITE" id="PS00022">
    <property type="entry name" value="EGF_1"/>
    <property type="match status" value="1"/>
</dbReference>
<sequence length="668" mass="76208">MRYSAVSTPGSYMYSPVFNAGLYKRCFKAQFCGIRLGNLDWNETKTLQVYGFSDGLYNSYNRYTYIRLSAPSVSTFNYIWQNVNIPQIRVKVVDKDAFLRNRICQAYNDPHIRTFDGKLYHYMAVGEFVMYRNDEGPYWVTLPIGTEIRFKISRRLISMISIKPSLFDIQTAKGLCGVPSKMKDTSDDYTHREKGPITNDQIFAESWRITPEMIDEQLFVDEPKFNASKNNYQVVFMNDTDSNSNIGRFCTCEDQASSTDSLEDFYTVHCNLTESTEQCSSSDGSSDRSTQYTSCLQPDARQRRSLKYLHTLNKRSLDENDDFVDSQPLSYDEDVNDTEAEPAKTFRNGWTAERAYNICFHSIKVHYHLIQSCVKDIEVTADTIFLADTINAMVTFITTELVKTESFYLSNRGSQTILEYVSSLLCPSHCNNNGNCESGVCSCHPGFIGEGCSYNVTQPPADISLPFDGLCNLRSRSCRTTNIFGEYLSTNIWCKLSHFQKPIYDNSKAATSKKEKIINPTVISDGYDISLSYDGINFGDDISIIIYDDQHYSCNSTTKYCETMLDNPQNDSSEDNDIILTVVPTILGVIVGAFVIAIICFKYFTKKKIGASDDTNCKLPDPRVYSDKKRIEREHTISDLELHFDVQFNSEEVYDKQFPPIGHREKDL</sequence>
<dbReference type="Proteomes" id="UP000683360">
    <property type="component" value="Unassembled WGS sequence"/>
</dbReference>
<dbReference type="OrthoDB" id="5989069at2759"/>
<dbReference type="GO" id="GO:0009986">
    <property type="term" value="C:cell surface"/>
    <property type="evidence" value="ECO:0007669"/>
    <property type="project" value="TreeGrafter"/>
</dbReference>
<dbReference type="Gene3D" id="2.10.25.10">
    <property type="entry name" value="Laminin"/>
    <property type="match status" value="1"/>
</dbReference>
<feature type="compositionally biased region" description="Low complexity" evidence="3">
    <location>
        <begin position="276"/>
        <end position="291"/>
    </location>
</feature>
<dbReference type="PANTHER" id="PTHR14949">
    <property type="entry name" value="EGF-LIKE-DOMAIN, MULTIPLE 7, 8"/>
    <property type="match status" value="1"/>
</dbReference>
<dbReference type="InterPro" id="IPR050969">
    <property type="entry name" value="Dev_Signal_Modulators"/>
</dbReference>
<evidence type="ECO:0000313" key="8">
    <source>
        <dbReference type="Proteomes" id="UP000683360"/>
    </source>
</evidence>
<feature type="domain" description="EGF-like" evidence="5 6">
    <location>
        <begin position="441"/>
        <end position="452"/>
    </location>
</feature>
<dbReference type="PROSITE" id="PS01186">
    <property type="entry name" value="EGF_2"/>
    <property type="match status" value="1"/>
</dbReference>
<keyword evidence="4" id="KW-0472">Membrane</keyword>
<dbReference type="InterPro" id="IPR000742">
    <property type="entry name" value="EGF"/>
</dbReference>
<feature type="transmembrane region" description="Helical" evidence="4">
    <location>
        <begin position="578"/>
        <end position="601"/>
    </location>
</feature>
<evidence type="ECO:0000256" key="2">
    <source>
        <dbReference type="ARBA" id="ARBA00023157"/>
    </source>
</evidence>
<proteinExistence type="predicted"/>
<comment type="caution">
    <text evidence="7">The sequence shown here is derived from an EMBL/GenBank/DDBJ whole genome shotgun (WGS) entry which is preliminary data.</text>
</comment>
<evidence type="ECO:0000256" key="1">
    <source>
        <dbReference type="ARBA" id="ARBA00022729"/>
    </source>
</evidence>
<keyword evidence="4" id="KW-1133">Transmembrane helix</keyword>
<keyword evidence="4" id="KW-0812">Transmembrane</keyword>
<dbReference type="InterPro" id="IPR058727">
    <property type="entry name" value="Helical_Vwde"/>
</dbReference>
<dbReference type="PANTHER" id="PTHR14949:SF56">
    <property type="entry name" value="EGF-LIKE-DOMAIN, MULTIPLE 7"/>
    <property type="match status" value="1"/>
</dbReference>
<evidence type="ECO:0000256" key="3">
    <source>
        <dbReference type="SAM" id="MobiDB-lite"/>
    </source>
</evidence>
<name>A0A8S3UUP4_MYTED</name>
<protein>
    <recommendedName>
        <fullName evidence="5 6">EGF-like domain-containing protein</fullName>
    </recommendedName>
</protein>
<gene>
    <name evidence="7" type="ORF">MEDL_59770</name>
</gene>
<keyword evidence="1" id="KW-0732">Signal</keyword>
<keyword evidence="8" id="KW-1185">Reference proteome</keyword>
<keyword evidence="2" id="KW-1015">Disulfide bond</keyword>
<dbReference type="Pfam" id="PF26129">
    <property type="entry name" value="Vwde"/>
    <property type="match status" value="1"/>
</dbReference>
<evidence type="ECO:0000259" key="5">
    <source>
        <dbReference type="PROSITE" id="PS00022"/>
    </source>
</evidence>
<organism evidence="7 8">
    <name type="scientific">Mytilus edulis</name>
    <name type="common">Blue mussel</name>
    <dbReference type="NCBI Taxonomy" id="6550"/>
    <lineage>
        <taxon>Eukaryota</taxon>
        <taxon>Metazoa</taxon>
        <taxon>Spiralia</taxon>
        <taxon>Lophotrochozoa</taxon>
        <taxon>Mollusca</taxon>
        <taxon>Bivalvia</taxon>
        <taxon>Autobranchia</taxon>
        <taxon>Pteriomorphia</taxon>
        <taxon>Mytilida</taxon>
        <taxon>Mytiloidea</taxon>
        <taxon>Mytilidae</taxon>
        <taxon>Mytilinae</taxon>
        <taxon>Mytilus</taxon>
    </lineage>
</organism>
<feature type="region of interest" description="Disordered" evidence="3">
    <location>
        <begin position="276"/>
        <end position="295"/>
    </location>
</feature>
<accession>A0A8S3UUP4</accession>
<evidence type="ECO:0000256" key="4">
    <source>
        <dbReference type="SAM" id="Phobius"/>
    </source>
</evidence>
<dbReference type="AlphaFoldDB" id="A0A8S3UUP4"/>
<dbReference type="EMBL" id="CAJPWZ010002917">
    <property type="protein sequence ID" value="CAG2247871.1"/>
    <property type="molecule type" value="Genomic_DNA"/>
</dbReference>
<evidence type="ECO:0000313" key="7">
    <source>
        <dbReference type="EMBL" id="CAG2247871.1"/>
    </source>
</evidence>
<dbReference type="GO" id="GO:0005576">
    <property type="term" value="C:extracellular region"/>
    <property type="evidence" value="ECO:0007669"/>
    <property type="project" value="TreeGrafter"/>
</dbReference>
<reference evidence="7" key="1">
    <citation type="submission" date="2021-03" db="EMBL/GenBank/DDBJ databases">
        <authorList>
            <person name="Bekaert M."/>
        </authorList>
    </citation>
    <scope>NUCLEOTIDE SEQUENCE</scope>
</reference>
<dbReference type="GO" id="GO:0005102">
    <property type="term" value="F:signaling receptor binding"/>
    <property type="evidence" value="ECO:0007669"/>
    <property type="project" value="TreeGrafter"/>
</dbReference>
<evidence type="ECO:0000259" key="6">
    <source>
        <dbReference type="PROSITE" id="PS01186"/>
    </source>
</evidence>